<dbReference type="Pfam" id="PF07992">
    <property type="entry name" value="Pyr_redox_2"/>
    <property type="match status" value="1"/>
</dbReference>
<evidence type="ECO:0000256" key="2">
    <source>
        <dbReference type="ARBA" id="ARBA00022630"/>
    </source>
</evidence>
<dbReference type="PANTHER" id="PTHR43429">
    <property type="entry name" value="PYRIDINE NUCLEOTIDE-DISULFIDE OXIDOREDUCTASE DOMAIN-CONTAINING"/>
    <property type="match status" value="1"/>
</dbReference>
<comment type="cofactor">
    <cofactor evidence="1">
        <name>FAD</name>
        <dbReference type="ChEBI" id="CHEBI:57692"/>
    </cofactor>
</comment>
<proteinExistence type="predicted"/>
<dbReference type="PRINTS" id="PR00368">
    <property type="entry name" value="FADPNR"/>
</dbReference>
<accession>X1IMZ7</accession>
<reference evidence="5" key="1">
    <citation type="journal article" date="2014" name="Front. Microbiol.">
        <title>High frequency of phylogenetically diverse reductive dehalogenase-homologous genes in deep subseafloor sedimentary metagenomes.</title>
        <authorList>
            <person name="Kawai M."/>
            <person name="Futagami T."/>
            <person name="Toyoda A."/>
            <person name="Takaki Y."/>
            <person name="Nishi S."/>
            <person name="Hori S."/>
            <person name="Arai W."/>
            <person name="Tsubouchi T."/>
            <person name="Morono Y."/>
            <person name="Uchiyama I."/>
            <person name="Ito T."/>
            <person name="Fujiyama A."/>
            <person name="Inagaki F."/>
            <person name="Takami H."/>
        </authorList>
    </citation>
    <scope>NUCLEOTIDE SEQUENCE</scope>
    <source>
        <strain evidence="5">Expedition CK06-06</strain>
    </source>
</reference>
<sequence>GTLRIWDRNAEITNIDTKDFDLYHPCATPYVIGGKFQELGNGDAIREDIPYKKMKIKHLHRHLVEKIDRTAKKVQVRNLNTDERFELEYDKIILATGSYNTSPPIPGVKEGKNVFSLKWLEEAEEIRLAAEKAKKVVVIGASAIALEVGCELAERGLDVTIFVRSRVLRQAVDPDYSKLIVNLLTAKFPDNLTIKVVETYQF</sequence>
<feature type="domain" description="FAD/NAD(P)-binding" evidence="4">
    <location>
        <begin position="52"/>
        <end position="185"/>
    </location>
</feature>
<comment type="caution">
    <text evidence="5">The sequence shown here is derived from an EMBL/GenBank/DDBJ whole genome shotgun (WGS) entry which is preliminary data.</text>
</comment>
<dbReference type="InterPro" id="IPR036188">
    <property type="entry name" value="FAD/NAD-bd_sf"/>
</dbReference>
<keyword evidence="3" id="KW-0274">FAD</keyword>
<dbReference type="GO" id="GO:0016491">
    <property type="term" value="F:oxidoreductase activity"/>
    <property type="evidence" value="ECO:0007669"/>
    <property type="project" value="InterPro"/>
</dbReference>
<dbReference type="AlphaFoldDB" id="X1IMZ7"/>
<dbReference type="InterPro" id="IPR023753">
    <property type="entry name" value="FAD/NAD-binding_dom"/>
</dbReference>
<evidence type="ECO:0000313" key="5">
    <source>
        <dbReference type="EMBL" id="GAH83826.1"/>
    </source>
</evidence>
<organism evidence="5">
    <name type="scientific">marine sediment metagenome</name>
    <dbReference type="NCBI Taxonomy" id="412755"/>
    <lineage>
        <taxon>unclassified sequences</taxon>
        <taxon>metagenomes</taxon>
        <taxon>ecological metagenomes</taxon>
    </lineage>
</organism>
<protein>
    <recommendedName>
        <fullName evidence="4">FAD/NAD(P)-binding domain-containing protein</fullName>
    </recommendedName>
</protein>
<dbReference type="SUPFAM" id="SSF51905">
    <property type="entry name" value="FAD/NAD(P)-binding domain"/>
    <property type="match status" value="1"/>
</dbReference>
<dbReference type="InterPro" id="IPR050260">
    <property type="entry name" value="FAD-bd_OxRdtase"/>
</dbReference>
<feature type="non-terminal residue" evidence="5">
    <location>
        <position position="1"/>
    </location>
</feature>
<name>X1IMZ7_9ZZZZ</name>
<evidence type="ECO:0000256" key="1">
    <source>
        <dbReference type="ARBA" id="ARBA00001974"/>
    </source>
</evidence>
<dbReference type="EMBL" id="BARU01037040">
    <property type="protein sequence ID" value="GAH83826.1"/>
    <property type="molecule type" value="Genomic_DNA"/>
</dbReference>
<evidence type="ECO:0000256" key="3">
    <source>
        <dbReference type="ARBA" id="ARBA00022827"/>
    </source>
</evidence>
<keyword evidence="2" id="KW-0285">Flavoprotein</keyword>
<dbReference type="Gene3D" id="3.50.50.60">
    <property type="entry name" value="FAD/NAD(P)-binding domain"/>
    <property type="match status" value="2"/>
</dbReference>
<evidence type="ECO:0000259" key="4">
    <source>
        <dbReference type="Pfam" id="PF07992"/>
    </source>
</evidence>
<gene>
    <name evidence="5" type="ORF">S03H2_57770</name>
</gene>